<proteinExistence type="predicted"/>
<dbReference type="AlphaFoldDB" id="A0AAW1IEE3"/>
<gene>
    <name evidence="1" type="ORF">QE152_g36027</name>
</gene>
<dbReference type="Proteomes" id="UP001458880">
    <property type="component" value="Unassembled WGS sequence"/>
</dbReference>
<accession>A0AAW1IEE3</accession>
<protein>
    <submittedName>
        <fullName evidence="1">Uncharacterized protein</fullName>
    </submittedName>
</protein>
<name>A0AAW1IEE3_POPJA</name>
<reference evidence="1 2" key="1">
    <citation type="journal article" date="2024" name="BMC Genomics">
        <title>De novo assembly and annotation of Popillia japonica's genome with initial clues to its potential as an invasive pest.</title>
        <authorList>
            <person name="Cucini C."/>
            <person name="Boschi S."/>
            <person name="Funari R."/>
            <person name="Cardaioli E."/>
            <person name="Iannotti N."/>
            <person name="Marturano G."/>
            <person name="Paoli F."/>
            <person name="Bruttini M."/>
            <person name="Carapelli A."/>
            <person name="Frati F."/>
            <person name="Nardi F."/>
        </authorList>
    </citation>
    <scope>NUCLEOTIDE SEQUENCE [LARGE SCALE GENOMIC DNA]</scope>
    <source>
        <strain evidence="1">DMR45628</strain>
    </source>
</reference>
<comment type="caution">
    <text evidence="1">The sequence shown here is derived from an EMBL/GenBank/DDBJ whole genome shotgun (WGS) entry which is preliminary data.</text>
</comment>
<organism evidence="1 2">
    <name type="scientific">Popillia japonica</name>
    <name type="common">Japanese beetle</name>
    <dbReference type="NCBI Taxonomy" id="7064"/>
    <lineage>
        <taxon>Eukaryota</taxon>
        <taxon>Metazoa</taxon>
        <taxon>Ecdysozoa</taxon>
        <taxon>Arthropoda</taxon>
        <taxon>Hexapoda</taxon>
        <taxon>Insecta</taxon>
        <taxon>Pterygota</taxon>
        <taxon>Neoptera</taxon>
        <taxon>Endopterygota</taxon>
        <taxon>Coleoptera</taxon>
        <taxon>Polyphaga</taxon>
        <taxon>Scarabaeiformia</taxon>
        <taxon>Scarabaeidae</taxon>
        <taxon>Rutelinae</taxon>
        <taxon>Popillia</taxon>
    </lineage>
</organism>
<evidence type="ECO:0000313" key="1">
    <source>
        <dbReference type="EMBL" id="KAK9687759.1"/>
    </source>
</evidence>
<sequence length="235" mass="26810">MLENKIVNLAVPWVTYVKDGINTQIWLKLLNYIFQDTHLKIHIQKVQDSMTASAGDISNDIDTSASNDEVDMVSNIIDKNTSDVLWDVLPTNNVVTQSNKISKIKCCTDTTFKGRETTSCKVTLDPPVEVNNSNLYLIVPRNNLLINKSLDIMDNFTEIQNKTVKRHNFSYIPQKLFENTVIGYLKICESNEGLDEEVDCFVTTIGERNVSINESLEYQQKEENTERPTTISVRR</sequence>
<dbReference type="EMBL" id="JASPKY010000626">
    <property type="protein sequence ID" value="KAK9687759.1"/>
    <property type="molecule type" value="Genomic_DNA"/>
</dbReference>
<evidence type="ECO:0000313" key="2">
    <source>
        <dbReference type="Proteomes" id="UP001458880"/>
    </source>
</evidence>
<keyword evidence="2" id="KW-1185">Reference proteome</keyword>